<accession>A0A699ISP7</accession>
<comment type="caution">
    <text evidence="3">The sequence shown here is derived from an EMBL/GenBank/DDBJ whole genome shotgun (WGS) entry which is preliminary data.</text>
</comment>
<feature type="compositionally biased region" description="Basic and acidic residues" evidence="2">
    <location>
        <begin position="77"/>
        <end position="101"/>
    </location>
</feature>
<feature type="coiled-coil region" evidence="1">
    <location>
        <begin position="279"/>
        <end position="338"/>
    </location>
</feature>
<proteinExistence type="predicted"/>
<evidence type="ECO:0000256" key="2">
    <source>
        <dbReference type="SAM" id="MobiDB-lite"/>
    </source>
</evidence>
<feature type="region of interest" description="Disordered" evidence="2">
    <location>
        <begin position="71"/>
        <end position="108"/>
    </location>
</feature>
<feature type="region of interest" description="Disordered" evidence="2">
    <location>
        <begin position="183"/>
        <end position="206"/>
    </location>
</feature>
<evidence type="ECO:0000313" key="3">
    <source>
        <dbReference type="EMBL" id="GEZ80057.1"/>
    </source>
</evidence>
<reference evidence="3" key="1">
    <citation type="journal article" date="2019" name="Sci. Rep.">
        <title>Draft genome of Tanacetum cinerariifolium, the natural source of mosquito coil.</title>
        <authorList>
            <person name="Yamashiro T."/>
            <person name="Shiraishi A."/>
            <person name="Satake H."/>
            <person name="Nakayama K."/>
        </authorList>
    </citation>
    <scope>NUCLEOTIDE SEQUENCE</scope>
</reference>
<evidence type="ECO:0000256" key="1">
    <source>
        <dbReference type="SAM" id="Coils"/>
    </source>
</evidence>
<organism evidence="3">
    <name type="scientific">Tanacetum cinerariifolium</name>
    <name type="common">Dalmatian daisy</name>
    <name type="synonym">Chrysanthemum cinerariifolium</name>
    <dbReference type="NCBI Taxonomy" id="118510"/>
    <lineage>
        <taxon>Eukaryota</taxon>
        <taxon>Viridiplantae</taxon>
        <taxon>Streptophyta</taxon>
        <taxon>Embryophyta</taxon>
        <taxon>Tracheophyta</taxon>
        <taxon>Spermatophyta</taxon>
        <taxon>Magnoliopsida</taxon>
        <taxon>eudicotyledons</taxon>
        <taxon>Gunneridae</taxon>
        <taxon>Pentapetalae</taxon>
        <taxon>asterids</taxon>
        <taxon>campanulids</taxon>
        <taxon>Asterales</taxon>
        <taxon>Asteraceae</taxon>
        <taxon>Asteroideae</taxon>
        <taxon>Anthemideae</taxon>
        <taxon>Anthemidinae</taxon>
        <taxon>Tanacetum</taxon>
    </lineage>
</organism>
<keyword evidence="1" id="KW-0175">Coiled coil</keyword>
<dbReference type="EMBL" id="BKCJ010325352">
    <property type="protein sequence ID" value="GEZ80057.1"/>
    <property type="molecule type" value="Genomic_DNA"/>
</dbReference>
<name>A0A699ISP7_TANCI</name>
<gene>
    <name evidence="3" type="ORF">Tci_552030</name>
</gene>
<sequence>MSAKHTAWNEFSSAMALAMICLYTGDLSTHTTKYISPALTQKVFANMRRVGKGCSGVETPLFKGMLVARVPEEQSDAEEHSTDGGSRSRDYKAEDKGDEAGKGQQGRMIDELDRDEGVVLMSEKEEKKAEEEAVEVVTTTKLIIEVVAAVSEIVSAATIVPAATKTAASVKLVIPSTRRRRGVVIRDPEEESSAKTPTEAKSKDKGKGIMVEELTPIKKKQQVELDEAYARKLHEKLNQNIDLEVTIDHVKQKAKENPYVQRLDYFKEMSYDDIRPIFEANFNSNIEFLLKSKEKIEEEENRVIKSINETLAQKATKRRRLNEEAEDVEELKQHLEIMPDEDDDLIMLVKRRCPLLRFTLDQMLNAVRLRVEEQSEMSLELIRFTRQQLQEGQHD</sequence>
<protein>
    <submittedName>
        <fullName evidence="3">Uncharacterized protein</fullName>
    </submittedName>
</protein>
<dbReference type="AlphaFoldDB" id="A0A699ISP7"/>